<dbReference type="EMBL" id="JBHTLY010000001">
    <property type="protein sequence ID" value="MFD1200682.1"/>
    <property type="molecule type" value="Genomic_DNA"/>
</dbReference>
<protein>
    <submittedName>
        <fullName evidence="2">Uncharacterized protein</fullName>
    </submittedName>
</protein>
<dbReference type="RefSeq" id="WP_343959114.1">
    <property type="nucleotide sequence ID" value="NZ_BAAAKZ010000003.1"/>
</dbReference>
<feature type="transmembrane region" description="Helical" evidence="1">
    <location>
        <begin position="163"/>
        <end position="182"/>
    </location>
</feature>
<name>A0ABW3TMP5_9MICO</name>
<keyword evidence="1" id="KW-0472">Membrane</keyword>
<comment type="caution">
    <text evidence="2">The sequence shown here is derived from an EMBL/GenBank/DDBJ whole genome shotgun (WGS) entry which is preliminary data.</text>
</comment>
<dbReference type="Proteomes" id="UP001597181">
    <property type="component" value="Unassembled WGS sequence"/>
</dbReference>
<feature type="transmembrane region" description="Helical" evidence="1">
    <location>
        <begin position="74"/>
        <end position="93"/>
    </location>
</feature>
<accession>A0ABW3TMP5</accession>
<organism evidence="2 3">
    <name type="scientific">Leucobacter albus</name>
    <dbReference type="NCBI Taxonomy" id="272210"/>
    <lineage>
        <taxon>Bacteria</taxon>
        <taxon>Bacillati</taxon>
        <taxon>Actinomycetota</taxon>
        <taxon>Actinomycetes</taxon>
        <taxon>Micrococcales</taxon>
        <taxon>Microbacteriaceae</taxon>
        <taxon>Leucobacter</taxon>
    </lineage>
</organism>
<sequence>MNSTRGAAASATPKLPPIGASPIAGKWRQRPLWGRLWRIALFTLVAVVIWQALNHLIVWQWLHNGYFRPGLSSLIVSLALPTLYYTALAAVLQRWLVRFGPVAQALVFGGCAVAVAALFDALIWLPALSATLGQFAAGECGTGGTAVGCAEAVAHSLRAMLDGLLRVFAISSFGYGLALASLSARARWVYVVAIGVAAVLAALAIAGTLARANGAA</sequence>
<keyword evidence="1" id="KW-1133">Transmembrane helix</keyword>
<keyword evidence="1" id="KW-0812">Transmembrane</keyword>
<evidence type="ECO:0000313" key="3">
    <source>
        <dbReference type="Proteomes" id="UP001597181"/>
    </source>
</evidence>
<gene>
    <name evidence="2" type="ORF">ACFQ3U_02085</name>
</gene>
<reference evidence="3" key="1">
    <citation type="journal article" date="2019" name="Int. J. Syst. Evol. Microbiol.">
        <title>The Global Catalogue of Microorganisms (GCM) 10K type strain sequencing project: providing services to taxonomists for standard genome sequencing and annotation.</title>
        <authorList>
            <consortium name="The Broad Institute Genomics Platform"/>
            <consortium name="The Broad Institute Genome Sequencing Center for Infectious Disease"/>
            <person name="Wu L."/>
            <person name="Ma J."/>
        </authorList>
    </citation>
    <scope>NUCLEOTIDE SEQUENCE [LARGE SCALE GENOMIC DNA]</scope>
    <source>
        <strain evidence="3">CCUG 50213</strain>
    </source>
</reference>
<evidence type="ECO:0000313" key="2">
    <source>
        <dbReference type="EMBL" id="MFD1200682.1"/>
    </source>
</evidence>
<proteinExistence type="predicted"/>
<feature type="transmembrane region" description="Helical" evidence="1">
    <location>
        <begin position="36"/>
        <end position="62"/>
    </location>
</feature>
<keyword evidence="3" id="KW-1185">Reference proteome</keyword>
<evidence type="ECO:0000256" key="1">
    <source>
        <dbReference type="SAM" id="Phobius"/>
    </source>
</evidence>
<feature type="transmembrane region" description="Helical" evidence="1">
    <location>
        <begin position="105"/>
        <end position="125"/>
    </location>
</feature>
<feature type="transmembrane region" description="Helical" evidence="1">
    <location>
        <begin position="189"/>
        <end position="210"/>
    </location>
</feature>